<dbReference type="EMBL" id="FODV01000038">
    <property type="protein sequence ID" value="SEP30124.1"/>
    <property type="molecule type" value="Genomic_DNA"/>
</dbReference>
<sequence>MAFSQRIELIALLAPDRRENTFSRLPFVYLLFELVEFYKRDFVEPPHYQSYYVYR</sequence>
<name>A0A1H8WQX6_9EURY</name>
<evidence type="ECO:0000313" key="2">
    <source>
        <dbReference type="Proteomes" id="UP000199126"/>
    </source>
</evidence>
<organism evidence="1 2">
    <name type="scientific">Halogranum amylolyticum</name>
    <dbReference type="NCBI Taxonomy" id="660520"/>
    <lineage>
        <taxon>Archaea</taxon>
        <taxon>Methanobacteriati</taxon>
        <taxon>Methanobacteriota</taxon>
        <taxon>Stenosarchaea group</taxon>
        <taxon>Halobacteria</taxon>
        <taxon>Halobacteriales</taxon>
        <taxon>Haloferacaceae</taxon>
    </lineage>
</organism>
<dbReference type="AlphaFoldDB" id="A0A1H8WQX6"/>
<dbReference type="Proteomes" id="UP000199126">
    <property type="component" value="Unassembled WGS sequence"/>
</dbReference>
<gene>
    <name evidence="1" type="ORF">SAMN04487948_13818</name>
</gene>
<evidence type="ECO:0000313" key="1">
    <source>
        <dbReference type="EMBL" id="SEP30124.1"/>
    </source>
</evidence>
<protein>
    <submittedName>
        <fullName evidence="1">Uncharacterized protein</fullName>
    </submittedName>
</protein>
<proteinExistence type="predicted"/>
<accession>A0A1H8WQX6</accession>
<reference evidence="2" key="1">
    <citation type="submission" date="2016-10" db="EMBL/GenBank/DDBJ databases">
        <authorList>
            <person name="Varghese N."/>
            <person name="Submissions S."/>
        </authorList>
    </citation>
    <scope>NUCLEOTIDE SEQUENCE [LARGE SCALE GENOMIC DNA]</scope>
    <source>
        <strain evidence="2">CGMCC 1.10121</strain>
    </source>
</reference>
<keyword evidence="2" id="KW-1185">Reference proteome</keyword>